<dbReference type="AlphaFoldDB" id="A0A0J8UA97"/>
<dbReference type="Gene3D" id="3.30.420.40">
    <property type="match status" value="2"/>
</dbReference>
<sequence>MALTVVGVDIGNSTTEASAAVVATDGSISFRGAALTPTTGVKGTPRNVDGVAQAVARALEASAMGLADLDVVLLNEATPVISGMAMETITETIITESTMIGHDPRTPGGRGLGVGVTVAFDALSQIRTGAEVIVVVPKAVDFDDAARTINAAGARGIDVRAVILGNDDAVLVANRLDSVVPVIDEVSRIDAVPLGMLAAVEVAAPGNSIRTLSNAYGLATIFDLDAAATKVISPVARALTGNRSAVVVRTPAGDVADRSIPAGSLELSGAHKRATVDVSRGASEIMSAVERVAPLADVTGESGTNTGGMIANVRRSMAELSGHALADVCIQDLLAVDTFVPQEVRGGVAGEVALENAVALAAMVRTRESGMRAVAEEVCNRLRAAGARDVEVRVGGVEAEMAALGALTTPGSDKPLVVLDLGGGSTDAALIEVDAQIAAVHLAGAGDLVTKLIDAELGLDNLELAEDIKRSPLGKAESFFHVRLENGTVMFFEKPLPAASFARVVTLDEYGMNAIPTRHSMDRIRLVRRAAKERVFVVNALRALRTVAPGGDLRQIGFVVLLGGCALDFEIPELIADALAPFGIVCGTGNVRGSEGPRNAVATGLVASHARLVGAGVGA</sequence>
<dbReference type="Gene3D" id="3.90.470.30">
    <property type="match status" value="1"/>
</dbReference>
<protein>
    <submittedName>
        <fullName evidence="3">Glycerol dehydratase</fullName>
    </submittedName>
</protein>
<dbReference type="InterPro" id="IPR040916">
    <property type="entry name" value="DDR_swiveling"/>
</dbReference>
<evidence type="ECO:0000313" key="3">
    <source>
        <dbReference type="EMBL" id="KMV17290.1"/>
    </source>
</evidence>
<dbReference type="PATRIC" id="fig|451644.5.peg.3456"/>
<accession>A0A0J8UA97</accession>
<reference evidence="3 4" key="1">
    <citation type="submission" date="2015-06" db="EMBL/GenBank/DDBJ databases">
        <title>Genome sequence of Mycobacterium conceptionense strain MLE.</title>
        <authorList>
            <person name="Greninger A.L."/>
            <person name="Cunningham G."/>
            <person name="Chiu C.Y."/>
            <person name="Miller S."/>
        </authorList>
    </citation>
    <scope>NUCLEOTIDE SEQUENCE [LARGE SCALE GENOMIC DNA]</scope>
    <source>
        <strain evidence="3 4">MLE</strain>
    </source>
</reference>
<dbReference type="Pfam" id="PF08841">
    <property type="entry name" value="DDR"/>
    <property type="match status" value="1"/>
</dbReference>
<dbReference type="Proteomes" id="UP000037594">
    <property type="component" value="Unassembled WGS sequence"/>
</dbReference>
<comment type="caution">
    <text evidence="3">The sequence shown here is derived from an EMBL/GenBank/DDBJ whole genome shotgun (WGS) entry which is preliminary data.</text>
</comment>
<dbReference type="EMBL" id="LFOD01000014">
    <property type="protein sequence ID" value="KMV17290.1"/>
    <property type="molecule type" value="Genomic_DNA"/>
</dbReference>
<evidence type="ECO:0000259" key="2">
    <source>
        <dbReference type="Pfam" id="PF18427"/>
    </source>
</evidence>
<dbReference type="Pfam" id="PF18427">
    <property type="entry name" value="DDR_swiveling"/>
    <property type="match status" value="1"/>
</dbReference>
<dbReference type="Gene3D" id="3.50.30.70">
    <property type="entry name" value="Swiveling domain of dehydratase reactivase alpha subunit"/>
    <property type="match status" value="1"/>
</dbReference>
<feature type="domain" description="Diol dehydratase reactivase ATPase-like" evidence="1">
    <location>
        <begin position="276"/>
        <end position="608"/>
    </location>
</feature>
<dbReference type="NCBIfam" id="TIGR04491">
    <property type="entry name" value="reactive_PduG"/>
    <property type="match status" value="1"/>
</dbReference>
<dbReference type="RefSeq" id="WP_019347559.1">
    <property type="nucleotide sequence ID" value="NZ_AGSZ01000556.1"/>
</dbReference>
<dbReference type="InterPro" id="IPR012340">
    <property type="entry name" value="NA-bd_OB-fold"/>
</dbReference>
<dbReference type="OrthoDB" id="4676896at2"/>
<dbReference type="SUPFAM" id="SSF53067">
    <property type="entry name" value="Actin-like ATPase domain"/>
    <property type="match status" value="2"/>
</dbReference>
<dbReference type="InterPro" id="IPR030994">
    <property type="entry name" value="DDR_dom"/>
</dbReference>
<gene>
    <name evidence="3" type="ORF">ACT17_16715</name>
</gene>
<evidence type="ECO:0000313" key="4">
    <source>
        <dbReference type="Proteomes" id="UP000037594"/>
    </source>
</evidence>
<evidence type="ECO:0000259" key="1">
    <source>
        <dbReference type="Pfam" id="PF08841"/>
    </source>
</evidence>
<dbReference type="InterPro" id="IPR043129">
    <property type="entry name" value="ATPase_NBD"/>
</dbReference>
<feature type="domain" description="DD-reactivating factor swiveling" evidence="2">
    <location>
        <begin position="94"/>
        <end position="255"/>
    </location>
</feature>
<organism evidence="3 4">
    <name type="scientific">Mycolicibacterium conceptionense</name>
    <dbReference type="NCBI Taxonomy" id="451644"/>
    <lineage>
        <taxon>Bacteria</taxon>
        <taxon>Bacillati</taxon>
        <taxon>Actinomycetota</taxon>
        <taxon>Actinomycetes</taxon>
        <taxon>Mycobacteriales</taxon>
        <taxon>Mycobacteriaceae</taxon>
        <taxon>Mycolicibacterium</taxon>
    </lineage>
</organism>
<name>A0A0J8UA97_9MYCO</name>
<dbReference type="SUPFAM" id="SSF82317">
    <property type="entry name" value="Swiveling domain of dehydratase reactivase alpha subunit"/>
    <property type="match status" value="1"/>
</dbReference>
<dbReference type="Gene3D" id="2.40.50.140">
    <property type="entry name" value="Nucleic acid-binding proteins"/>
    <property type="match status" value="1"/>
</dbReference>
<proteinExistence type="predicted"/>
<dbReference type="InterPro" id="IPR009191">
    <property type="entry name" value="DDRA"/>
</dbReference>
<dbReference type="InterPro" id="IPR028975">
    <property type="entry name" value="DDRA_swiveling_dom_sf"/>
</dbReference>